<dbReference type="PANTHER" id="PTHR28004">
    <property type="entry name" value="ZGC:162816-RELATED"/>
    <property type="match status" value="1"/>
</dbReference>
<evidence type="ECO:0000313" key="3">
    <source>
        <dbReference type="Proteomes" id="UP001317963"/>
    </source>
</evidence>
<protein>
    <recommendedName>
        <fullName evidence="1">Alanine racemase N-terminal domain-containing protein</fullName>
    </recommendedName>
</protein>
<evidence type="ECO:0000259" key="1">
    <source>
        <dbReference type="Pfam" id="PF01168"/>
    </source>
</evidence>
<gene>
    <name evidence="2" type="ORF">E0F26_01535</name>
</gene>
<dbReference type="SUPFAM" id="SSF51419">
    <property type="entry name" value="PLP-binding barrel"/>
    <property type="match status" value="1"/>
</dbReference>
<proteinExistence type="predicted"/>
<dbReference type="PANTHER" id="PTHR28004:SF2">
    <property type="entry name" value="D-SERINE DEHYDRATASE"/>
    <property type="match status" value="1"/>
</dbReference>
<name>A0ABY6Q4B1_9GAMM</name>
<dbReference type="InterPro" id="IPR051466">
    <property type="entry name" value="D-amino_acid_metab_enzyme"/>
</dbReference>
<feature type="domain" description="Alanine racemase N-terminal" evidence="1">
    <location>
        <begin position="30"/>
        <end position="267"/>
    </location>
</feature>
<dbReference type="Pfam" id="PF01168">
    <property type="entry name" value="Ala_racemase_N"/>
    <property type="match status" value="1"/>
</dbReference>
<dbReference type="InterPro" id="IPR029066">
    <property type="entry name" value="PLP-binding_barrel"/>
</dbReference>
<dbReference type="EMBL" id="CP036501">
    <property type="protein sequence ID" value="UZP73492.1"/>
    <property type="molecule type" value="Genomic_DNA"/>
</dbReference>
<dbReference type="Gene3D" id="3.20.20.10">
    <property type="entry name" value="Alanine racemase"/>
    <property type="match status" value="1"/>
</dbReference>
<keyword evidence="3" id="KW-1185">Reference proteome</keyword>
<dbReference type="Proteomes" id="UP001317963">
    <property type="component" value="Chromosome"/>
</dbReference>
<dbReference type="InterPro" id="IPR001608">
    <property type="entry name" value="Ala_racemase_N"/>
</dbReference>
<dbReference type="RefSeq" id="WP_279242284.1">
    <property type="nucleotide sequence ID" value="NZ_CP036501.1"/>
</dbReference>
<reference evidence="2 3" key="1">
    <citation type="submission" date="2019-02" db="EMBL/GenBank/DDBJ databases">
        <title>Halieaceae_genomes.</title>
        <authorList>
            <person name="Li S.-H."/>
        </authorList>
    </citation>
    <scope>NUCLEOTIDE SEQUENCE [LARGE SCALE GENOMIC DNA]</scope>
    <source>
        <strain evidence="2 3">JH123</strain>
    </source>
</reference>
<accession>A0ABY6Q4B1</accession>
<sequence>MSNNPLSANYFQQLHSALVRAQLAEPLLVIDRDRLDTNINTLRAALPTGMAYRIVAKSLPCAPLIEHIAHRMGTNRLMSFNTNMVEQLLATMPTADQLLGKPIPITAVQGVFSRANTSTAALLQHQVQWLVDTPKRLMQYEDFAASSQLNLRINLEIDVGLHRGGMEPGASLASALEIIDKSQNLHLSGLMGYEPHLTKLPNLAGWPKRAKQGAADRFREALTQVSAIFGEDCSKTIVRNMAGSPTFKLYEDTELANEIAAGSALVKPSDFDLPILKDFLPASFIATPAIKVSAGVRLPGLEYANRALGKPQSGKTIFLHGGYWKADPVYPRGLKNSSLFGRSSNQEMLVAPKNASINVDDFVFLRPTQSEAVFLQFPKLLIFSEGEIKDIWSPLAVTA</sequence>
<organism evidence="2 3">
    <name type="scientific">Candidatus Paraluminiphilus aquimaris</name>
    <dbReference type="NCBI Taxonomy" id="2518994"/>
    <lineage>
        <taxon>Bacteria</taxon>
        <taxon>Pseudomonadati</taxon>
        <taxon>Pseudomonadota</taxon>
        <taxon>Gammaproteobacteria</taxon>
        <taxon>Cellvibrionales</taxon>
        <taxon>Halieaceae</taxon>
        <taxon>Candidatus Paraluminiphilus</taxon>
    </lineage>
</organism>
<evidence type="ECO:0000313" key="2">
    <source>
        <dbReference type="EMBL" id="UZP73492.1"/>
    </source>
</evidence>